<keyword evidence="1" id="KW-0472">Membrane</keyword>
<dbReference type="Gene3D" id="2.30.29.30">
    <property type="entry name" value="Pleckstrin-homology domain (PH domain)/Phosphotyrosine-binding domain (PTB)"/>
    <property type="match status" value="1"/>
</dbReference>
<evidence type="ECO:0000259" key="2">
    <source>
        <dbReference type="Pfam" id="PF16457"/>
    </source>
</evidence>
<organism evidence="3 4">
    <name type="scientific">Rhizophagus clarus</name>
    <dbReference type="NCBI Taxonomy" id="94130"/>
    <lineage>
        <taxon>Eukaryota</taxon>
        <taxon>Fungi</taxon>
        <taxon>Fungi incertae sedis</taxon>
        <taxon>Mucoromycota</taxon>
        <taxon>Glomeromycotina</taxon>
        <taxon>Glomeromycetes</taxon>
        <taxon>Glomerales</taxon>
        <taxon>Glomeraceae</taxon>
        <taxon>Rhizophagus</taxon>
    </lineage>
</organism>
<evidence type="ECO:0000313" key="3">
    <source>
        <dbReference type="EMBL" id="GES78404.1"/>
    </source>
</evidence>
<sequence length="114" mass="13456">MTNNNLSQDLTFSLISRRPDTVLTEFIAKDYAQYSEWTDGLNMLLDKNINSKFKWRKVEIPKNIEVPNKSPIIGTDGSGFYYDDEEIERATKKELLLISFYFNLMFYLYFCLVN</sequence>
<dbReference type="EMBL" id="BLAL01000037">
    <property type="protein sequence ID" value="GES78404.1"/>
    <property type="molecule type" value="Genomic_DNA"/>
</dbReference>
<feature type="domain" description="PH" evidence="2">
    <location>
        <begin position="4"/>
        <end position="46"/>
    </location>
</feature>
<proteinExistence type="predicted"/>
<name>A0A8H3L385_9GLOM</name>
<keyword evidence="1" id="KW-1133">Transmembrane helix</keyword>
<feature type="transmembrane region" description="Helical" evidence="1">
    <location>
        <begin position="95"/>
        <end position="112"/>
    </location>
</feature>
<dbReference type="OrthoDB" id="2371948at2759"/>
<keyword evidence="1" id="KW-0812">Transmembrane</keyword>
<protein>
    <recommendedName>
        <fullName evidence="2">PH domain-containing protein</fullName>
    </recommendedName>
</protein>
<evidence type="ECO:0000313" key="4">
    <source>
        <dbReference type="Proteomes" id="UP000615446"/>
    </source>
</evidence>
<gene>
    <name evidence="3" type="ORF">RCL2_000570800</name>
</gene>
<comment type="caution">
    <text evidence="3">The sequence shown here is derived from an EMBL/GenBank/DDBJ whole genome shotgun (WGS) entry which is preliminary data.</text>
</comment>
<dbReference type="InterPro" id="IPR011993">
    <property type="entry name" value="PH-like_dom_sf"/>
</dbReference>
<dbReference type="InterPro" id="IPR001849">
    <property type="entry name" value="PH_domain"/>
</dbReference>
<accession>A0A8H3L385</accession>
<dbReference type="AlphaFoldDB" id="A0A8H3L385"/>
<dbReference type="Pfam" id="PF16457">
    <property type="entry name" value="PH_12"/>
    <property type="match status" value="1"/>
</dbReference>
<reference evidence="3" key="1">
    <citation type="submission" date="2019-10" db="EMBL/GenBank/DDBJ databases">
        <title>Conservation and host-specific expression of non-tandemly repeated heterogenous ribosome RNA gene in arbuscular mycorrhizal fungi.</title>
        <authorList>
            <person name="Maeda T."/>
            <person name="Kobayashi Y."/>
            <person name="Nakagawa T."/>
            <person name="Ezawa T."/>
            <person name="Yamaguchi K."/>
            <person name="Bino T."/>
            <person name="Nishimoto Y."/>
            <person name="Shigenobu S."/>
            <person name="Kawaguchi M."/>
        </authorList>
    </citation>
    <scope>NUCLEOTIDE SEQUENCE</scope>
    <source>
        <strain evidence="3">HR1</strain>
    </source>
</reference>
<evidence type="ECO:0000256" key="1">
    <source>
        <dbReference type="SAM" id="Phobius"/>
    </source>
</evidence>
<dbReference type="Proteomes" id="UP000615446">
    <property type="component" value="Unassembled WGS sequence"/>
</dbReference>